<evidence type="ECO:0000256" key="1">
    <source>
        <dbReference type="ARBA" id="ARBA00023015"/>
    </source>
</evidence>
<evidence type="ECO:0000256" key="3">
    <source>
        <dbReference type="ARBA" id="ARBA00023163"/>
    </source>
</evidence>
<dbReference type="InterPro" id="IPR036390">
    <property type="entry name" value="WH_DNA-bd_sf"/>
</dbReference>
<evidence type="ECO:0000256" key="2">
    <source>
        <dbReference type="ARBA" id="ARBA00023125"/>
    </source>
</evidence>
<dbReference type="InterPro" id="IPR014036">
    <property type="entry name" value="DeoR-like_C"/>
</dbReference>
<evidence type="ECO:0000259" key="4">
    <source>
        <dbReference type="PROSITE" id="PS51000"/>
    </source>
</evidence>
<dbReference type="PROSITE" id="PS00894">
    <property type="entry name" value="HTH_DEOR_1"/>
    <property type="match status" value="1"/>
</dbReference>
<keyword evidence="3" id="KW-0804">Transcription</keyword>
<sequence length="254" mass="27714">MKAIEIQARRKTILALLKTNQTLTVQQLVRQCHVSDETIRKDLRVLSQQGLVTKEFGKAALVTASPLLPVGQRTDQFAVEKQHLAQRALQLLPLTPATIALDQGSTVAAVATVLNQMTNKTIITSSLLSLLALQKTHNTLYSTGGKYSPSDMSFQGNGPRDLYQQIHVDFCLLGSSGIQGRQGLCSSSFADAEMKREMIANSAVKIALVDASKFTQTSLVQVVPWSAIDYLITNMNPQTPELLTIAEQTHVLTI</sequence>
<dbReference type="GO" id="GO:0003677">
    <property type="term" value="F:DNA binding"/>
    <property type="evidence" value="ECO:0007669"/>
    <property type="project" value="UniProtKB-KW"/>
</dbReference>
<dbReference type="InterPro" id="IPR001034">
    <property type="entry name" value="DeoR_HTH"/>
</dbReference>
<evidence type="ECO:0000313" key="5">
    <source>
        <dbReference type="EMBL" id="VDG27425.1"/>
    </source>
</evidence>
<protein>
    <submittedName>
        <fullName evidence="5">DeoR family transcriptional regulator [Lactobacillus plantarum]</fullName>
    </submittedName>
</protein>
<keyword evidence="1" id="KW-0805">Transcription regulation</keyword>
<dbReference type="InterPro" id="IPR050313">
    <property type="entry name" value="Carb_Metab_HTH_regulators"/>
</dbReference>
<dbReference type="OrthoDB" id="9798651at2"/>
<dbReference type="InterPro" id="IPR018356">
    <property type="entry name" value="Tscrpt_reg_HTH_DeoR_CS"/>
</dbReference>
<gene>
    <name evidence="5" type="ORF">MUDAN_MDHGFNIF_02308</name>
</gene>
<dbReference type="EMBL" id="UYIG01000013">
    <property type="protein sequence ID" value="VDG27425.1"/>
    <property type="molecule type" value="Genomic_DNA"/>
</dbReference>
<dbReference type="SMART" id="SM00420">
    <property type="entry name" value="HTH_DEOR"/>
    <property type="match status" value="1"/>
</dbReference>
<dbReference type="PANTHER" id="PTHR30363:SF44">
    <property type="entry name" value="AGA OPERON TRANSCRIPTIONAL REPRESSOR-RELATED"/>
    <property type="match status" value="1"/>
</dbReference>
<dbReference type="PROSITE" id="PS51000">
    <property type="entry name" value="HTH_DEOR_2"/>
    <property type="match status" value="1"/>
</dbReference>
<dbReference type="GO" id="GO:0003700">
    <property type="term" value="F:DNA-binding transcription factor activity"/>
    <property type="evidence" value="ECO:0007669"/>
    <property type="project" value="InterPro"/>
</dbReference>
<accession>A0A660E3B1</accession>
<dbReference type="InterPro" id="IPR037171">
    <property type="entry name" value="NagB/RpiA_transferase-like"/>
</dbReference>
<feature type="domain" description="HTH deoR-type" evidence="4">
    <location>
        <begin position="6"/>
        <end position="61"/>
    </location>
</feature>
<dbReference type="PANTHER" id="PTHR30363">
    <property type="entry name" value="HTH-TYPE TRANSCRIPTIONAL REGULATOR SRLR-RELATED"/>
    <property type="match status" value="1"/>
</dbReference>
<dbReference type="Proteomes" id="UP000289996">
    <property type="component" value="Unassembled WGS sequence"/>
</dbReference>
<dbReference type="InterPro" id="IPR036388">
    <property type="entry name" value="WH-like_DNA-bd_sf"/>
</dbReference>
<dbReference type="SMART" id="SM01134">
    <property type="entry name" value="DeoRC"/>
    <property type="match status" value="1"/>
</dbReference>
<dbReference type="SUPFAM" id="SSF100950">
    <property type="entry name" value="NagB/RpiA/CoA transferase-like"/>
    <property type="match status" value="1"/>
</dbReference>
<dbReference type="Pfam" id="PF08220">
    <property type="entry name" value="HTH_DeoR"/>
    <property type="match status" value="1"/>
</dbReference>
<dbReference type="Gene3D" id="3.40.50.1360">
    <property type="match status" value="1"/>
</dbReference>
<dbReference type="RefSeq" id="WP_130851394.1">
    <property type="nucleotide sequence ID" value="NZ_UYIG01000013.1"/>
</dbReference>
<keyword evidence="2" id="KW-0238">DNA-binding</keyword>
<keyword evidence="6" id="KW-1185">Reference proteome</keyword>
<name>A0A660E3B1_9LACO</name>
<proteinExistence type="predicted"/>
<dbReference type="SUPFAM" id="SSF46785">
    <property type="entry name" value="Winged helix' DNA-binding domain"/>
    <property type="match status" value="1"/>
</dbReference>
<dbReference type="Gene3D" id="1.10.10.10">
    <property type="entry name" value="Winged helix-like DNA-binding domain superfamily/Winged helix DNA-binding domain"/>
    <property type="match status" value="1"/>
</dbReference>
<evidence type="ECO:0000313" key="6">
    <source>
        <dbReference type="Proteomes" id="UP000289996"/>
    </source>
</evidence>
<reference evidence="5 6" key="1">
    <citation type="submission" date="2018-11" db="EMBL/GenBank/DDBJ databases">
        <authorList>
            <person name="Wuyts S."/>
        </authorList>
    </citation>
    <scope>NUCLEOTIDE SEQUENCE [LARGE SCALE GENOMIC DNA]</scope>
    <source>
        <strain evidence="5">Lactobacillus mudanjiangensis AMBF249</strain>
    </source>
</reference>
<dbReference type="Pfam" id="PF00455">
    <property type="entry name" value="DeoRC"/>
    <property type="match status" value="1"/>
</dbReference>
<dbReference type="AlphaFoldDB" id="A0A660E3B1"/>
<organism evidence="5 6">
    <name type="scientific">Lactiplantibacillus mudanjiangensis</name>
    <dbReference type="NCBI Taxonomy" id="1296538"/>
    <lineage>
        <taxon>Bacteria</taxon>
        <taxon>Bacillati</taxon>
        <taxon>Bacillota</taxon>
        <taxon>Bacilli</taxon>
        <taxon>Lactobacillales</taxon>
        <taxon>Lactobacillaceae</taxon>
        <taxon>Lactiplantibacillus</taxon>
    </lineage>
</organism>